<sequence length="105" mass="11231">MKKKNNYQTFMEEAPEAAAAFNSLIQSLALPNGLDQKTMQLIYIGIKASQENVQAVCAHVPMAKQAGATREEIKNTILLTLTVCGVSGVLSCLTPALEAYDAGET</sequence>
<dbReference type="Proteomes" id="UP000009223">
    <property type="component" value="Chromosome"/>
</dbReference>
<dbReference type="SUPFAM" id="SSF69118">
    <property type="entry name" value="AhpD-like"/>
    <property type="match status" value="1"/>
</dbReference>
<dbReference type="STRING" id="545694.TREPR_3620"/>
<dbReference type="InterPro" id="IPR029032">
    <property type="entry name" value="AhpD-like"/>
</dbReference>
<dbReference type="HOGENOM" id="CLU_151731_1_0_12"/>
<feature type="domain" description="Carboxymuconolactone decarboxylase-like" evidence="1">
    <location>
        <begin position="15"/>
        <end position="94"/>
    </location>
</feature>
<dbReference type="InterPro" id="IPR003779">
    <property type="entry name" value="CMD-like"/>
</dbReference>
<gene>
    <name evidence="2" type="ordered locus">TREPR_3620</name>
</gene>
<dbReference type="eggNOG" id="COG0599">
    <property type="taxonomic scope" value="Bacteria"/>
</dbReference>
<dbReference type="AlphaFoldDB" id="F5YR03"/>
<dbReference type="PANTHER" id="PTHR33930:SF2">
    <property type="entry name" value="BLR3452 PROTEIN"/>
    <property type="match status" value="1"/>
</dbReference>
<accession>F5YR03</accession>
<keyword evidence="3" id="KW-1185">Reference proteome</keyword>
<reference evidence="3" key="1">
    <citation type="submission" date="2009-12" db="EMBL/GenBank/DDBJ databases">
        <title>Complete sequence of Treponema primitia strain ZAS-2.</title>
        <authorList>
            <person name="Tetu S.G."/>
            <person name="Matson E."/>
            <person name="Ren Q."/>
            <person name="Seshadri R."/>
            <person name="Elbourne L."/>
            <person name="Hassan K.A."/>
            <person name="Durkin A."/>
            <person name="Radune D."/>
            <person name="Mohamoud Y."/>
            <person name="Shay R."/>
            <person name="Jin S."/>
            <person name="Zhang X."/>
            <person name="Lucey K."/>
            <person name="Ballor N.R."/>
            <person name="Ottesen E."/>
            <person name="Rosenthal R."/>
            <person name="Allen A."/>
            <person name="Leadbetter J.R."/>
            <person name="Paulsen I.T."/>
        </authorList>
    </citation>
    <scope>NUCLEOTIDE SEQUENCE [LARGE SCALE GENOMIC DNA]</scope>
    <source>
        <strain evidence="3">ATCC BAA-887 / DSM 12427 / ZAS-2</strain>
    </source>
</reference>
<evidence type="ECO:0000313" key="3">
    <source>
        <dbReference type="Proteomes" id="UP000009223"/>
    </source>
</evidence>
<organism evidence="2 3">
    <name type="scientific">Treponema primitia (strain ATCC BAA-887 / DSM 12427 / ZAS-2)</name>
    <dbReference type="NCBI Taxonomy" id="545694"/>
    <lineage>
        <taxon>Bacteria</taxon>
        <taxon>Pseudomonadati</taxon>
        <taxon>Spirochaetota</taxon>
        <taxon>Spirochaetia</taxon>
        <taxon>Spirochaetales</taxon>
        <taxon>Treponemataceae</taxon>
        <taxon>Treponema</taxon>
    </lineage>
</organism>
<protein>
    <submittedName>
        <fullName evidence="2">Carboxymuconolactone decarboxylase</fullName>
    </submittedName>
</protein>
<dbReference type="Gene3D" id="1.20.1290.10">
    <property type="entry name" value="AhpD-like"/>
    <property type="match status" value="1"/>
</dbReference>
<reference evidence="2 3" key="2">
    <citation type="journal article" date="2011" name="ISME J.">
        <title>RNA-seq reveals cooperative metabolic interactions between two termite-gut spirochete species in co-culture.</title>
        <authorList>
            <person name="Rosenthal A.Z."/>
            <person name="Matson E.G."/>
            <person name="Eldar A."/>
            <person name="Leadbetter J.R."/>
        </authorList>
    </citation>
    <scope>NUCLEOTIDE SEQUENCE [LARGE SCALE GENOMIC DNA]</scope>
    <source>
        <strain evidence="3">ATCC BAA-887 / DSM 12427 / ZAS-2</strain>
    </source>
</reference>
<dbReference type="GO" id="GO:0051920">
    <property type="term" value="F:peroxiredoxin activity"/>
    <property type="evidence" value="ECO:0007669"/>
    <property type="project" value="InterPro"/>
</dbReference>
<dbReference type="OrthoDB" id="9154867at2"/>
<dbReference type="KEGG" id="tpi:TREPR_3620"/>
<dbReference type="EMBL" id="CP001843">
    <property type="protein sequence ID" value="AEF85562.1"/>
    <property type="molecule type" value="Genomic_DNA"/>
</dbReference>
<evidence type="ECO:0000259" key="1">
    <source>
        <dbReference type="Pfam" id="PF02627"/>
    </source>
</evidence>
<proteinExistence type="predicted"/>
<name>F5YR03_TREPZ</name>
<dbReference type="Pfam" id="PF02627">
    <property type="entry name" value="CMD"/>
    <property type="match status" value="1"/>
</dbReference>
<evidence type="ECO:0000313" key="2">
    <source>
        <dbReference type="EMBL" id="AEF85562.1"/>
    </source>
</evidence>
<dbReference type="RefSeq" id="WP_015706684.1">
    <property type="nucleotide sequence ID" value="NC_015578.1"/>
</dbReference>
<dbReference type="PANTHER" id="PTHR33930">
    <property type="entry name" value="ALKYL HYDROPEROXIDE REDUCTASE AHPD"/>
    <property type="match status" value="1"/>
</dbReference>